<keyword evidence="6" id="KW-0969">Cilium</keyword>
<organism evidence="6 7">
    <name type="scientific">Carboxydichorda subterranea</name>
    <dbReference type="NCBI Taxonomy" id="3109565"/>
    <lineage>
        <taxon>Bacteria</taxon>
        <taxon>Bacillati</taxon>
        <taxon>Bacillota</taxon>
        <taxon>Limnochordia</taxon>
        <taxon>Limnochordales</taxon>
        <taxon>Geochordaceae</taxon>
        <taxon>Carboxydichorda</taxon>
    </lineage>
</organism>
<dbReference type="Pfam" id="PF02119">
    <property type="entry name" value="FlgI"/>
    <property type="match status" value="1"/>
</dbReference>
<dbReference type="RefSeq" id="WP_324716189.1">
    <property type="nucleotide sequence ID" value="NZ_CP141615.1"/>
</dbReference>
<dbReference type="InterPro" id="IPR001782">
    <property type="entry name" value="Flag_FlgI"/>
</dbReference>
<keyword evidence="4 5" id="KW-0975">Bacterial flagellum</keyword>
<gene>
    <name evidence="5" type="primary">flgI</name>
    <name evidence="6" type="ORF">U7230_12615</name>
</gene>
<keyword evidence="6" id="KW-0282">Flagellum</keyword>
<accession>A0ABZ1BVU5</accession>
<dbReference type="EMBL" id="CP141615">
    <property type="protein sequence ID" value="WRP16917.1"/>
    <property type="molecule type" value="Genomic_DNA"/>
</dbReference>
<evidence type="ECO:0000256" key="3">
    <source>
        <dbReference type="ARBA" id="ARBA00022729"/>
    </source>
</evidence>
<dbReference type="Proteomes" id="UP001332192">
    <property type="component" value="Chromosome"/>
</dbReference>
<evidence type="ECO:0000256" key="5">
    <source>
        <dbReference type="HAMAP-Rule" id="MF_00416"/>
    </source>
</evidence>
<comment type="function">
    <text evidence="1 5">Assembles around the rod to form the L-ring and probably protects the motor/basal body from shearing forces during rotation.</text>
</comment>
<feature type="signal peptide" evidence="5">
    <location>
        <begin position="1"/>
        <end position="28"/>
    </location>
</feature>
<name>A0ABZ1BVU5_9FIRM</name>
<keyword evidence="3 5" id="KW-0732">Signal</keyword>
<feature type="chain" id="PRO_5044931914" description="Flagellar P-ring protein" evidence="5">
    <location>
        <begin position="29"/>
        <end position="381"/>
    </location>
</feature>
<keyword evidence="6" id="KW-0966">Cell projection</keyword>
<protein>
    <recommendedName>
        <fullName evidence="5">Flagellar P-ring protein</fullName>
    </recommendedName>
    <alternativeName>
        <fullName evidence="5">Basal body P-ring protein</fullName>
    </alternativeName>
</protein>
<evidence type="ECO:0000256" key="2">
    <source>
        <dbReference type="ARBA" id="ARBA00004117"/>
    </source>
</evidence>
<keyword evidence="7" id="KW-1185">Reference proteome</keyword>
<sequence precursor="true">MRLAGKEKGCGLLWGAALGMLLAGATFAPVEAQEAGAPAPEGTPAGQAQAMQAPMVRVGDLVRVEGLRPNQLVGMGLVVGLDGTGDGRTSAVHVQMFANMLRNFGLNIDPALLRPRNVAAVMVTALLPPLARPGDRLDVTVSSMGDARSLAGGVLLQTPLTGADGEVYAVAQGSLILGGSTARSLTRERVHPTVGSIPSGAIVERAVDATVAQEGAIRLVLYDPDFVTAARVVQAINQALGSPSAFTSDGAVVTVRLPRAYQNDPAALLARIEELTITPAIAARVVINERTGTVVLGHQVRIAPVAVSHGAVRVQVGAQPAPAAWPGDLQQPESHVALLSGATIGELVDALNAAAVAPKDLIAILEAMQAAGALYARLEVQ</sequence>
<evidence type="ECO:0000313" key="7">
    <source>
        <dbReference type="Proteomes" id="UP001332192"/>
    </source>
</evidence>
<evidence type="ECO:0000313" key="6">
    <source>
        <dbReference type="EMBL" id="WRP16917.1"/>
    </source>
</evidence>
<dbReference type="PRINTS" id="PR01010">
    <property type="entry name" value="FLGPRINGFLGI"/>
</dbReference>
<comment type="subcellular location">
    <subcellularLocation>
        <location evidence="2 5">Bacterial flagellum basal body</location>
    </subcellularLocation>
</comment>
<proteinExistence type="inferred from homology"/>
<dbReference type="PANTHER" id="PTHR30381:SF0">
    <property type="entry name" value="FLAGELLAR P-RING PROTEIN"/>
    <property type="match status" value="1"/>
</dbReference>
<evidence type="ECO:0000256" key="4">
    <source>
        <dbReference type="ARBA" id="ARBA00023143"/>
    </source>
</evidence>
<comment type="subunit">
    <text evidence="5">The basal body constitutes a major portion of the flagellar organelle and consists of four rings (L,P,S, and M) mounted on a central rod.</text>
</comment>
<comment type="similarity">
    <text evidence="5">Belongs to the FlgI family.</text>
</comment>
<dbReference type="NCBIfam" id="NF003676">
    <property type="entry name" value="PRK05303.1"/>
    <property type="match status" value="1"/>
</dbReference>
<reference evidence="6 7" key="1">
    <citation type="journal article" date="2024" name="Front. Microbiol.">
        <title>Novel thermophilic genera Geochorda gen. nov. and Carboxydochorda gen. nov. from the deep terrestrial subsurface reveal the ecophysiological diversity in the class Limnochordia.</title>
        <authorList>
            <person name="Karnachuk O.V."/>
            <person name="Lukina A.P."/>
            <person name="Avakyan M.R."/>
            <person name="Kadnikov V.V."/>
            <person name="Begmatov S."/>
            <person name="Beletsky A.V."/>
            <person name="Vlasova K.G."/>
            <person name="Novikov A.A."/>
            <person name="Shcherbakova V.A."/>
            <person name="Mardanov A.V."/>
            <person name="Ravin N.V."/>
        </authorList>
    </citation>
    <scope>NUCLEOTIDE SEQUENCE [LARGE SCALE GENOMIC DNA]</scope>
    <source>
        <strain evidence="6 7">L945</strain>
    </source>
</reference>
<dbReference type="HAMAP" id="MF_00416">
    <property type="entry name" value="FlgI"/>
    <property type="match status" value="1"/>
</dbReference>
<dbReference type="PANTHER" id="PTHR30381">
    <property type="entry name" value="FLAGELLAR P-RING PERIPLASMIC PROTEIN FLGI"/>
    <property type="match status" value="1"/>
</dbReference>
<evidence type="ECO:0000256" key="1">
    <source>
        <dbReference type="ARBA" id="ARBA00002591"/>
    </source>
</evidence>